<dbReference type="EMBL" id="RCMK01000599">
    <property type="protein sequence ID" value="KAG2919928.1"/>
    <property type="molecule type" value="Genomic_DNA"/>
</dbReference>
<comment type="caution">
    <text evidence="2">The sequence shown here is derived from an EMBL/GenBank/DDBJ whole genome shotgun (WGS) entry which is preliminary data.</text>
</comment>
<sequence>MREAMSARAIAESELQVWSATIRRAFAPLSEPNPSLADGEAVFPHYCNWCNTKPIRSTCSSCNTSNWKSA</sequence>
<proteinExistence type="predicted"/>
<dbReference type="Proteomes" id="UP000736787">
    <property type="component" value="Unassembled WGS sequence"/>
</dbReference>
<organism evidence="2 3">
    <name type="scientific">Phytophthora cactorum</name>
    <dbReference type="NCBI Taxonomy" id="29920"/>
    <lineage>
        <taxon>Eukaryota</taxon>
        <taxon>Sar</taxon>
        <taxon>Stramenopiles</taxon>
        <taxon>Oomycota</taxon>
        <taxon>Peronosporomycetes</taxon>
        <taxon>Peronosporales</taxon>
        <taxon>Peronosporaceae</taxon>
        <taxon>Phytophthora</taxon>
    </lineage>
</organism>
<dbReference type="Proteomes" id="UP000760860">
    <property type="component" value="Unassembled WGS sequence"/>
</dbReference>
<reference evidence="2" key="1">
    <citation type="submission" date="2018-05" db="EMBL/GenBank/DDBJ databases">
        <title>Effector identification in a new, highly contiguous assembly of the strawberry crown rot pathogen Phytophthora cactorum.</title>
        <authorList>
            <person name="Armitage A.D."/>
            <person name="Nellist C.F."/>
            <person name="Bates H."/>
            <person name="Vickerstaff R.J."/>
            <person name="Harrison R.J."/>
        </authorList>
    </citation>
    <scope>NUCLEOTIDE SEQUENCE</scope>
    <source>
        <strain evidence="1">4040</strain>
        <strain evidence="2">P421</strain>
    </source>
</reference>
<gene>
    <name evidence="1" type="ORF">PC117_g16664</name>
    <name evidence="2" type="ORF">PC129_g7830</name>
</gene>
<dbReference type="EMBL" id="RCMV01000219">
    <property type="protein sequence ID" value="KAG3221431.1"/>
    <property type="molecule type" value="Genomic_DNA"/>
</dbReference>
<evidence type="ECO:0000313" key="2">
    <source>
        <dbReference type="EMBL" id="KAG3221431.1"/>
    </source>
</evidence>
<evidence type="ECO:0000313" key="3">
    <source>
        <dbReference type="Proteomes" id="UP000760860"/>
    </source>
</evidence>
<evidence type="ECO:0000313" key="1">
    <source>
        <dbReference type="EMBL" id="KAG2919928.1"/>
    </source>
</evidence>
<name>A0A8T1IAN6_9STRA</name>
<accession>A0A8T1IAN6</accession>
<protein>
    <submittedName>
        <fullName evidence="2">Uncharacterized protein</fullName>
    </submittedName>
</protein>
<dbReference type="AlphaFoldDB" id="A0A8T1IAN6"/>